<dbReference type="Gene3D" id="3.30.70.330">
    <property type="match status" value="1"/>
</dbReference>
<evidence type="ECO:0000313" key="5">
    <source>
        <dbReference type="Proteomes" id="UP000290218"/>
    </source>
</evidence>
<feature type="region of interest" description="Disordered" evidence="2">
    <location>
        <begin position="66"/>
        <end position="147"/>
    </location>
</feature>
<dbReference type="PANTHER" id="PTHR48025">
    <property type="entry name" value="OS02G0815200 PROTEIN"/>
    <property type="match status" value="1"/>
</dbReference>
<dbReference type="Pfam" id="PF00076">
    <property type="entry name" value="RRM_1"/>
    <property type="match status" value="1"/>
</dbReference>
<dbReference type="InterPro" id="IPR012677">
    <property type="entry name" value="Nucleotide-bd_a/b_plait_sf"/>
</dbReference>
<evidence type="ECO:0000256" key="2">
    <source>
        <dbReference type="SAM" id="MobiDB-lite"/>
    </source>
</evidence>
<keyword evidence="5" id="KW-1185">Reference proteome</keyword>
<feature type="compositionally biased region" description="Gly residues" evidence="2">
    <location>
        <begin position="89"/>
        <end position="134"/>
    </location>
</feature>
<dbReference type="InterPro" id="IPR050502">
    <property type="entry name" value="Euk_RNA-bind_prot"/>
</dbReference>
<dbReference type="InterPro" id="IPR035979">
    <property type="entry name" value="RBD_domain_sf"/>
</dbReference>
<organism evidence="4 5">
    <name type="scientific">Oleiharenicola lentus</name>
    <dbReference type="NCBI Taxonomy" id="2508720"/>
    <lineage>
        <taxon>Bacteria</taxon>
        <taxon>Pseudomonadati</taxon>
        <taxon>Verrucomicrobiota</taxon>
        <taxon>Opitutia</taxon>
        <taxon>Opitutales</taxon>
        <taxon>Opitutaceae</taxon>
        <taxon>Oleiharenicola</taxon>
    </lineage>
</organism>
<gene>
    <name evidence="4" type="ORF">ESB00_02665</name>
</gene>
<keyword evidence="1" id="KW-0694">RNA-binding</keyword>
<dbReference type="RefSeq" id="WP_129046182.1">
    <property type="nucleotide sequence ID" value="NZ_SDHX01000001.1"/>
</dbReference>
<dbReference type="OrthoDB" id="9798855at2"/>
<reference evidence="4 5" key="1">
    <citation type="submission" date="2019-01" db="EMBL/GenBank/DDBJ databases">
        <title>Lacunisphaera sp. strain TWA-58.</title>
        <authorList>
            <person name="Chen W.-M."/>
        </authorList>
    </citation>
    <scope>NUCLEOTIDE SEQUENCE [LARGE SCALE GENOMIC DNA]</scope>
    <source>
        <strain evidence="4 5">TWA-58</strain>
    </source>
</reference>
<dbReference type="PANTHER" id="PTHR48025:SF1">
    <property type="entry name" value="RRM DOMAIN-CONTAINING PROTEIN"/>
    <property type="match status" value="1"/>
</dbReference>
<feature type="compositionally biased region" description="Basic and acidic residues" evidence="2">
    <location>
        <begin position="135"/>
        <end position="147"/>
    </location>
</feature>
<proteinExistence type="predicted"/>
<dbReference type="SUPFAM" id="SSF54928">
    <property type="entry name" value="RNA-binding domain, RBD"/>
    <property type="match status" value="1"/>
</dbReference>
<protein>
    <submittedName>
        <fullName evidence="4">RNA-binding protein</fullName>
    </submittedName>
</protein>
<feature type="domain" description="RRM" evidence="3">
    <location>
        <begin position="5"/>
        <end position="83"/>
    </location>
</feature>
<dbReference type="GO" id="GO:1901259">
    <property type="term" value="P:chloroplast rRNA processing"/>
    <property type="evidence" value="ECO:0007669"/>
    <property type="project" value="TreeGrafter"/>
</dbReference>
<dbReference type="AlphaFoldDB" id="A0A4V1M6B5"/>
<evidence type="ECO:0000259" key="3">
    <source>
        <dbReference type="PROSITE" id="PS50102"/>
    </source>
</evidence>
<sequence>MSENSKLYVGNLPFASTAQDLEALFGQVGTVSVVEIIFDKFTGRSRGFAFVTMGSADEAQKAVEKFHGHQMENRPLAVNIARPREERPPGGGGGFRGGGGGGGFRGGRGGGGGFRGGRGGGGGYRGDRGGGGGFRGERGGDGGYERQ</sequence>
<dbReference type="EMBL" id="SDHX01000001">
    <property type="protein sequence ID" value="RXK54819.1"/>
    <property type="molecule type" value="Genomic_DNA"/>
</dbReference>
<comment type="caution">
    <text evidence="4">The sequence shown here is derived from an EMBL/GenBank/DDBJ whole genome shotgun (WGS) entry which is preliminary data.</text>
</comment>
<accession>A0A4V1M6B5</accession>
<evidence type="ECO:0000256" key="1">
    <source>
        <dbReference type="ARBA" id="ARBA00022884"/>
    </source>
</evidence>
<dbReference type="SMART" id="SM00360">
    <property type="entry name" value="RRM"/>
    <property type="match status" value="1"/>
</dbReference>
<name>A0A4V1M6B5_9BACT</name>
<dbReference type="GO" id="GO:0003729">
    <property type="term" value="F:mRNA binding"/>
    <property type="evidence" value="ECO:0007669"/>
    <property type="project" value="TreeGrafter"/>
</dbReference>
<evidence type="ECO:0000313" key="4">
    <source>
        <dbReference type="EMBL" id="RXK54819.1"/>
    </source>
</evidence>
<dbReference type="Proteomes" id="UP000290218">
    <property type="component" value="Unassembled WGS sequence"/>
</dbReference>
<dbReference type="InterPro" id="IPR000504">
    <property type="entry name" value="RRM_dom"/>
</dbReference>
<dbReference type="PROSITE" id="PS50102">
    <property type="entry name" value="RRM"/>
    <property type="match status" value="1"/>
</dbReference>